<evidence type="ECO:0000313" key="2">
    <source>
        <dbReference type="Proteomes" id="UP000199114"/>
    </source>
</evidence>
<proteinExistence type="predicted"/>
<reference evidence="2" key="1">
    <citation type="submission" date="2016-10" db="EMBL/GenBank/DDBJ databases">
        <authorList>
            <person name="Varghese N."/>
            <person name="Submissions S."/>
        </authorList>
    </citation>
    <scope>NUCLEOTIDE SEQUENCE [LARGE SCALE GENOMIC DNA]</scope>
    <source>
        <strain evidence="2">DSM 25055</strain>
    </source>
</reference>
<dbReference type="RefSeq" id="WP_281246938.1">
    <property type="nucleotide sequence ID" value="NZ_FOFD01000002.1"/>
</dbReference>
<evidence type="ECO:0000313" key="1">
    <source>
        <dbReference type="EMBL" id="SEQ29001.1"/>
    </source>
</evidence>
<dbReference type="Proteomes" id="UP000199114">
    <property type="component" value="Unassembled WGS sequence"/>
</dbReference>
<keyword evidence="2" id="KW-1185">Reference proteome</keyword>
<sequence>MDEETSPANGDDDVPLGTFLSQAFDDVDIEIDSVEDVREIREDV</sequence>
<accession>A0A1H9ETJ9</accession>
<dbReference type="STRING" id="1186196.SAMN04489841_1379"/>
<dbReference type="AlphaFoldDB" id="A0A1H9ETJ9"/>
<gene>
    <name evidence="1" type="ORF">SAMN04489841_1379</name>
</gene>
<organism evidence="1 2">
    <name type="scientific">Natrinema salaciae</name>
    <dbReference type="NCBI Taxonomy" id="1186196"/>
    <lineage>
        <taxon>Archaea</taxon>
        <taxon>Methanobacteriati</taxon>
        <taxon>Methanobacteriota</taxon>
        <taxon>Stenosarchaea group</taxon>
        <taxon>Halobacteria</taxon>
        <taxon>Halobacteriales</taxon>
        <taxon>Natrialbaceae</taxon>
        <taxon>Natrinema</taxon>
    </lineage>
</organism>
<protein>
    <submittedName>
        <fullName evidence="1">Uncharacterized protein</fullName>
    </submittedName>
</protein>
<name>A0A1H9ETJ9_9EURY</name>
<dbReference type="EMBL" id="FOFD01000002">
    <property type="protein sequence ID" value="SEQ29001.1"/>
    <property type="molecule type" value="Genomic_DNA"/>
</dbReference>